<dbReference type="EMBL" id="JACJVO010000028">
    <property type="protein sequence ID" value="MBB6733687.1"/>
    <property type="molecule type" value="Genomic_DNA"/>
</dbReference>
<evidence type="ECO:0000313" key="3">
    <source>
        <dbReference type="Proteomes" id="UP000564644"/>
    </source>
</evidence>
<dbReference type="AlphaFoldDB" id="A0A7X0VXQ0"/>
<gene>
    <name evidence="2" type="ORF">H7C18_22435</name>
</gene>
<dbReference type="Pfam" id="PF14286">
    <property type="entry name" value="DHHW"/>
    <property type="match status" value="1"/>
</dbReference>
<dbReference type="PROSITE" id="PS51257">
    <property type="entry name" value="PROKAR_LIPOPROTEIN"/>
    <property type="match status" value="1"/>
</dbReference>
<dbReference type="InterPro" id="IPR025945">
    <property type="entry name" value="DHHW"/>
</dbReference>
<feature type="region of interest" description="Disordered" evidence="1">
    <location>
        <begin position="24"/>
        <end position="43"/>
    </location>
</feature>
<evidence type="ECO:0000313" key="2">
    <source>
        <dbReference type="EMBL" id="MBB6733687.1"/>
    </source>
</evidence>
<reference evidence="2 3" key="1">
    <citation type="submission" date="2020-08" db="EMBL/GenBank/DDBJ databases">
        <title>Cohnella phylogeny.</title>
        <authorList>
            <person name="Dunlap C."/>
        </authorList>
    </citation>
    <scope>NUCLEOTIDE SEQUENCE [LARGE SCALE GENOMIC DNA]</scope>
    <source>
        <strain evidence="2 3">CBP 2801</strain>
    </source>
</reference>
<dbReference type="Proteomes" id="UP000564644">
    <property type="component" value="Unassembled WGS sequence"/>
</dbReference>
<sequence>MKRLAGIAILLLLIGTLGGCGSTAEGRSDPGDSNGVRPADAGSEAIGKEEKGTLISVNADRYLILGDRAFFLFTYSAAAAEQYADALNRFREAADPQIRVYSLLAPTSAEFVDNDELKRLSASQQAAFAHIGERLDSRIVQVDAYGALKAHKDEYLFFRTDHHWTALGAYYAYVRLMETMDEQPVALDQYKTGTISPFLGSDYKATKSERLGKSPDSIAYYVPFADYAYTARTTTGKTIKLRAVDPDYAKQGNGDYAVFLGGDFPSGEIETGSKNGRKLLVVKDSYANALIPFLIPHFETIGYIDPRYFHGQLADYVKRQGITDVLFLDNSTVARTNGMAKLIEGIL</sequence>
<comment type="caution">
    <text evidence="2">The sequence shown here is derived from an EMBL/GenBank/DDBJ whole genome shotgun (WGS) entry which is preliminary data.</text>
</comment>
<proteinExistence type="predicted"/>
<organism evidence="2 3">
    <name type="scientific">Cohnella zeiphila</name>
    <dbReference type="NCBI Taxonomy" id="2761120"/>
    <lineage>
        <taxon>Bacteria</taxon>
        <taxon>Bacillati</taxon>
        <taxon>Bacillota</taxon>
        <taxon>Bacilli</taxon>
        <taxon>Bacillales</taxon>
        <taxon>Paenibacillaceae</taxon>
        <taxon>Cohnella</taxon>
    </lineage>
</organism>
<evidence type="ECO:0000256" key="1">
    <source>
        <dbReference type="SAM" id="MobiDB-lite"/>
    </source>
</evidence>
<name>A0A7X0VXQ0_9BACL</name>
<accession>A0A7X0VXQ0</accession>
<keyword evidence="3" id="KW-1185">Reference proteome</keyword>
<protein>
    <recommendedName>
        <fullName evidence="4">AlgX/AlgJ SGNH hydrolase-like domain-containing protein</fullName>
    </recommendedName>
</protein>
<evidence type="ECO:0008006" key="4">
    <source>
        <dbReference type="Google" id="ProtNLM"/>
    </source>
</evidence>